<evidence type="ECO:0000313" key="2">
    <source>
        <dbReference type="Proteomes" id="UP001501303"/>
    </source>
</evidence>
<dbReference type="Gene3D" id="2.60.120.10">
    <property type="entry name" value="Jelly Rolls"/>
    <property type="match status" value="1"/>
</dbReference>
<dbReference type="InterPro" id="IPR011051">
    <property type="entry name" value="RmlC_Cupin_sf"/>
</dbReference>
<protein>
    <recommendedName>
        <fullName evidence="3">Cupin domain-containing protein</fullName>
    </recommendedName>
</protein>
<dbReference type="InterPro" id="IPR014710">
    <property type="entry name" value="RmlC-like_jellyroll"/>
</dbReference>
<dbReference type="SUPFAM" id="SSF51182">
    <property type="entry name" value="RmlC-like cupins"/>
    <property type="match status" value="1"/>
</dbReference>
<evidence type="ECO:0008006" key="3">
    <source>
        <dbReference type="Google" id="ProtNLM"/>
    </source>
</evidence>
<evidence type="ECO:0000313" key="1">
    <source>
        <dbReference type="EMBL" id="GAA1914651.1"/>
    </source>
</evidence>
<organism evidence="1 2">
    <name type="scientific">Streptomyces sodiiphilus</name>
    <dbReference type="NCBI Taxonomy" id="226217"/>
    <lineage>
        <taxon>Bacteria</taxon>
        <taxon>Bacillati</taxon>
        <taxon>Actinomycetota</taxon>
        <taxon>Actinomycetes</taxon>
        <taxon>Kitasatosporales</taxon>
        <taxon>Streptomycetaceae</taxon>
        <taxon>Streptomyces</taxon>
    </lineage>
</organism>
<accession>A0ABN2P7W4</accession>
<dbReference type="RefSeq" id="WP_344261569.1">
    <property type="nucleotide sequence ID" value="NZ_BAAAMJ010000026.1"/>
</dbReference>
<dbReference type="EMBL" id="BAAAMJ010000026">
    <property type="protein sequence ID" value="GAA1914651.1"/>
    <property type="molecule type" value="Genomic_DNA"/>
</dbReference>
<keyword evidence="2" id="KW-1185">Reference proteome</keyword>
<gene>
    <name evidence="1" type="ORF">GCM10009716_25120</name>
</gene>
<comment type="caution">
    <text evidence="1">The sequence shown here is derived from an EMBL/GenBank/DDBJ whole genome shotgun (WGS) entry which is preliminary data.</text>
</comment>
<sequence>MSPRFDDRSTPELPADLTALLPHQGSFELQNDQPGKIHNWHHHSLDEELFVLRGSARLFWDADGTYQERDCAAGTWITLPAGTVHGSLAGPEGTVYMIRPRDGRTAETTFLAEQDHPHPTPTPQESAA</sequence>
<reference evidence="1 2" key="1">
    <citation type="journal article" date="2019" name="Int. J. Syst. Evol. Microbiol.">
        <title>The Global Catalogue of Microorganisms (GCM) 10K type strain sequencing project: providing services to taxonomists for standard genome sequencing and annotation.</title>
        <authorList>
            <consortium name="The Broad Institute Genomics Platform"/>
            <consortium name="The Broad Institute Genome Sequencing Center for Infectious Disease"/>
            <person name="Wu L."/>
            <person name="Ma J."/>
        </authorList>
    </citation>
    <scope>NUCLEOTIDE SEQUENCE [LARGE SCALE GENOMIC DNA]</scope>
    <source>
        <strain evidence="1 2">JCM 13581</strain>
    </source>
</reference>
<proteinExistence type="predicted"/>
<name>A0ABN2P7W4_9ACTN</name>
<dbReference type="Proteomes" id="UP001501303">
    <property type="component" value="Unassembled WGS sequence"/>
</dbReference>